<dbReference type="EMBL" id="CM056743">
    <property type="protein sequence ID" value="KAJ8673004.1"/>
    <property type="molecule type" value="Genomic_DNA"/>
</dbReference>
<organism evidence="1 2">
    <name type="scientific">Eretmocerus hayati</name>
    <dbReference type="NCBI Taxonomy" id="131215"/>
    <lineage>
        <taxon>Eukaryota</taxon>
        <taxon>Metazoa</taxon>
        <taxon>Ecdysozoa</taxon>
        <taxon>Arthropoda</taxon>
        <taxon>Hexapoda</taxon>
        <taxon>Insecta</taxon>
        <taxon>Pterygota</taxon>
        <taxon>Neoptera</taxon>
        <taxon>Endopterygota</taxon>
        <taxon>Hymenoptera</taxon>
        <taxon>Apocrita</taxon>
        <taxon>Proctotrupomorpha</taxon>
        <taxon>Chalcidoidea</taxon>
        <taxon>Aphelinidae</taxon>
        <taxon>Aphelininae</taxon>
        <taxon>Eretmocerus</taxon>
    </lineage>
</organism>
<proteinExistence type="predicted"/>
<protein>
    <submittedName>
        <fullName evidence="1">Uncharacterized protein</fullName>
    </submittedName>
</protein>
<dbReference type="Proteomes" id="UP001239111">
    <property type="component" value="Chromosome 3"/>
</dbReference>
<sequence length="148" mass="16891">MFKVRIPEAEECILNVTNIMEYVIQTSEIDEQKKSAVEHGTELDCIWNITVKEGYKIQMSFPLFHLDKPNECDINYVQVYNKDPTTLNHPSLISNFCGSIADLVTSSGNEAWIRFFITKATINSSFEVTVTAVREKDSKDKGKDEFSK</sequence>
<name>A0ACC2NPJ9_9HYME</name>
<accession>A0ACC2NPJ9</accession>
<evidence type="ECO:0000313" key="1">
    <source>
        <dbReference type="EMBL" id="KAJ8673004.1"/>
    </source>
</evidence>
<evidence type="ECO:0000313" key="2">
    <source>
        <dbReference type="Proteomes" id="UP001239111"/>
    </source>
</evidence>
<gene>
    <name evidence="1" type="ORF">QAD02_004265</name>
</gene>
<comment type="caution">
    <text evidence="1">The sequence shown here is derived from an EMBL/GenBank/DDBJ whole genome shotgun (WGS) entry which is preliminary data.</text>
</comment>
<keyword evidence="2" id="KW-1185">Reference proteome</keyword>
<reference evidence="1" key="1">
    <citation type="submission" date="2023-04" db="EMBL/GenBank/DDBJ databases">
        <title>A chromosome-level genome assembly of the parasitoid wasp Eretmocerus hayati.</title>
        <authorList>
            <person name="Zhong Y."/>
            <person name="Liu S."/>
            <person name="Liu Y."/>
        </authorList>
    </citation>
    <scope>NUCLEOTIDE SEQUENCE</scope>
    <source>
        <strain evidence="1">ZJU_SS_LIU_2023</strain>
    </source>
</reference>